<geneLocation type="mitochondrion" evidence="1"/>
<protein>
    <submittedName>
        <fullName evidence="1">Uncharacterized protein</fullName>
    </submittedName>
</protein>
<dbReference type="EMBL" id="KY774314">
    <property type="protein sequence ID" value="ART31910.1"/>
    <property type="molecule type" value="Genomic_DNA"/>
</dbReference>
<sequence>MNGSRPPLEQLLRWAVAAARTKQVCLSLRAVLYTVLFLEILKGDYTKR</sequence>
<name>A0A1Y0B3D3_9LAMI</name>
<accession>A0A1Y0B3D3</accession>
<evidence type="ECO:0000313" key="1">
    <source>
        <dbReference type="EMBL" id="ART31910.1"/>
    </source>
</evidence>
<keyword evidence="1" id="KW-0496">Mitochondrion</keyword>
<reference evidence="1" key="1">
    <citation type="submission" date="2017-03" db="EMBL/GenBank/DDBJ databases">
        <title>The mitochondrial genome of the carnivorous plant Utricularia reniformis (Lentibulariaceae): structure, comparative analysis and evolutionary landmarks.</title>
        <authorList>
            <person name="Silva S.R."/>
            <person name="Alvarenga D.O."/>
            <person name="Michael T.P."/>
            <person name="Miranda V.F.O."/>
            <person name="Varani A.M."/>
        </authorList>
    </citation>
    <scope>NUCLEOTIDE SEQUENCE</scope>
</reference>
<dbReference type="AlphaFoldDB" id="A0A1Y0B3D3"/>
<proteinExistence type="predicted"/>
<organism evidence="1">
    <name type="scientific">Utricularia reniformis</name>
    <dbReference type="NCBI Taxonomy" id="192314"/>
    <lineage>
        <taxon>Eukaryota</taxon>
        <taxon>Viridiplantae</taxon>
        <taxon>Streptophyta</taxon>
        <taxon>Embryophyta</taxon>
        <taxon>Tracheophyta</taxon>
        <taxon>Spermatophyta</taxon>
        <taxon>Magnoliopsida</taxon>
        <taxon>eudicotyledons</taxon>
        <taxon>Gunneridae</taxon>
        <taxon>Pentapetalae</taxon>
        <taxon>asterids</taxon>
        <taxon>lamiids</taxon>
        <taxon>Lamiales</taxon>
        <taxon>Lentibulariaceae</taxon>
        <taxon>Utricularia</taxon>
    </lineage>
</organism>
<gene>
    <name evidence="1" type="ORF">AEK19_MT1732</name>
</gene>